<reference evidence="9" key="1">
    <citation type="submission" date="2021-04" db="EMBL/GenBank/DDBJ databases">
        <title>Phylogenetic analysis of Acidobacteriaceae.</title>
        <authorList>
            <person name="Qiu L."/>
            <person name="Zhang Q."/>
        </authorList>
    </citation>
    <scope>NUCLEOTIDE SEQUENCE</scope>
    <source>
        <strain evidence="9">DSM 25168</strain>
    </source>
</reference>
<dbReference type="AlphaFoldDB" id="A0A9J7BMV0"/>
<dbReference type="InterPro" id="IPR058649">
    <property type="entry name" value="CzcB_C"/>
</dbReference>
<keyword evidence="3" id="KW-1133">Transmembrane helix</keyword>
<feature type="domain" description="CusB-like three alpha-helical bundle" evidence="5">
    <location>
        <begin position="180"/>
        <end position="209"/>
    </location>
</feature>
<evidence type="ECO:0000259" key="8">
    <source>
        <dbReference type="Pfam" id="PF25975"/>
    </source>
</evidence>
<dbReference type="RefSeq" id="WP_260793716.1">
    <property type="nucleotide sequence ID" value="NZ_CP093313.1"/>
</dbReference>
<keyword evidence="3" id="KW-0812">Transmembrane</keyword>
<dbReference type="InterPro" id="IPR058792">
    <property type="entry name" value="Beta-barrel_RND_2"/>
</dbReference>
<dbReference type="Proteomes" id="UP001059380">
    <property type="component" value="Chromosome"/>
</dbReference>
<dbReference type="KEGG" id="orp:MOP44_27150"/>
<sequence length="527" mass="55789">MSDRIYQKAFFLVLAVCVVLAAAVGYLYLHRGHSAAVVQSDDPVVARGPEVAGAVTPKSAVSPVAEPQLGSIQISPQRLQQIGVTTAVAEMKNVSDKLSVPGNVDIDEQSLSYVQTRFAGWIQNVYANATYQYVKKGQRLFTIYSPDLVSTEQEYLLAKQNQKSVAHDAHGMAAQEGGWLLDAAEERLRQFGVPAPEIAALEQNGKVQREIAIESPASGFITERTALPNAYVQPDSKLYTIADLSTVWVYANVFQEAVGRLKPGDPAQVSVDAYPGREFNGRVDQILPQVDPATRTVRVRLVFRNPGVVLKPGMYVKVDINVALGKQLVVPASAVLQSGARAVAFIDHGEGNLEPREVQTGPQVDGAIVVLKGLQAGDRIVTSANFLVDSEAQLQAALGAFNPPQQGANAAPSQAPGAQPEQIKIAMTTEPATPQKGKNTVRITVSGADGKPVDGVQVSAVFFMPAMPEMGMAAERAAAALNAKGQGSYEGPLELPSGGTFQVTVTVQRAGATIATKKLTVAATGGM</sequence>
<feature type="domain" description="CzcB-like C-terminal circularly permuted SH3-like" evidence="8">
    <location>
        <begin position="329"/>
        <end position="388"/>
    </location>
</feature>
<dbReference type="Pfam" id="PF25919">
    <property type="entry name" value="BSH_CusB"/>
    <property type="match status" value="1"/>
</dbReference>
<dbReference type="SUPFAM" id="SSF111369">
    <property type="entry name" value="HlyD-like secretion proteins"/>
    <property type="match status" value="1"/>
</dbReference>
<evidence type="ECO:0000259" key="4">
    <source>
        <dbReference type="Pfam" id="PF13115"/>
    </source>
</evidence>
<dbReference type="InterPro" id="IPR051909">
    <property type="entry name" value="MFP_Cation_Efflux"/>
</dbReference>
<dbReference type="GO" id="GO:0060003">
    <property type="term" value="P:copper ion export"/>
    <property type="evidence" value="ECO:0007669"/>
    <property type="project" value="TreeGrafter"/>
</dbReference>
<dbReference type="Gene3D" id="6.10.140.730">
    <property type="match status" value="1"/>
</dbReference>
<dbReference type="Pfam" id="PF25975">
    <property type="entry name" value="CzcB_C"/>
    <property type="match status" value="1"/>
</dbReference>
<dbReference type="GO" id="GO:0015679">
    <property type="term" value="P:plasma membrane copper ion transport"/>
    <property type="evidence" value="ECO:0007669"/>
    <property type="project" value="TreeGrafter"/>
</dbReference>
<feature type="domain" description="YtkA-like" evidence="4">
    <location>
        <begin position="419"/>
        <end position="505"/>
    </location>
</feature>
<dbReference type="GO" id="GO:0022857">
    <property type="term" value="F:transmembrane transporter activity"/>
    <property type="evidence" value="ECO:0007669"/>
    <property type="project" value="InterPro"/>
</dbReference>
<feature type="domain" description="CusB-like beta-barrel" evidence="7">
    <location>
        <begin position="246"/>
        <end position="321"/>
    </location>
</feature>
<dbReference type="GO" id="GO:0046914">
    <property type="term" value="F:transition metal ion binding"/>
    <property type="evidence" value="ECO:0007669"/>
    <property type="project" value="TreeGrafter"/>
</dbReference>
<dbReference type="GO" id="GO:0016020">
    <property type="term" value="C:membrane"/>
    <property type="evidence" value="ECO:0007669"/>
    <property type="project" value="InterPro"/>
</dbReference>
<dbReference type="PANTHER" id="PTHR30097">
    <property type="entry name" value="CATION EFFLUX SYSTEM PROTEIN CUSB"/>
    <property type="match status" value="1"/>
</dbReference>
<evidence type="ECO:0000259" key="7">
    <source>
        <dbReference type="Pfam" id="PF25954"/>
    </source>
</evidence>
<dbReference type="GO" id="GO:0030288">
    <property type="term" value="C:outer membrane-bounded periplasmic space"/>
    <property type="evidence" value="ECO:0007669"/>
    <property type="project" value="TreeGrafter"/>
</dbReference>
<keyword evidence="3" id="KW-0472">Membrane</keyword>
<dbReference type="InterPro" id="IPR032693">
    <property type="entry name" value="YtkA-like_dom"/>
</dbReference>
<dbReference type="Gene3D" id="2.40.30.170">
    <property type="match status" value="1"/>
</dbReference>
<feature type="transmembrane region" description="Helical" evidence="3">
    <location>
        <begin position="9"/>
        <end position="29"/>
    </location>
</feature>
<keyword evidence="2" id="KW-0813">Transport</keyword>
<evidence type="ECO:0000256" key="2">
    <source>
        <dbReference type="ARBA" id="ARBA00022448"/>
    </source>
</evidence>
<evidence type="ECO:0000259" key="5">
    <source>
        <dbReference type="Pfam" id="PF25869"/>
    </source>
</evidence>
<dbReference type="Pfam" id="PF25869">
    <property type="entry name" value="3HB_CusB"/>
    <property type="match status" value="1"/>
</dbReference>
<gene>
    <name evidence="9" type="ORF">MOP44_27150</name>
</gene>
<dbReference type="Gene3D" id="2.40.420.20">
    <property type="match status" value="1"/>
</dbReference>
<dbReference type="Pfam" id="PF13115">
    <property type="entry name" value="YtkA"/>
    <property type="match status" value="1"/>
</dbReference>
<dbReference type="InterPro" id="IPR058791">
    <property type="entry name" value="3HB_CusB"/>
</dbReference>
<dbReference type="NCBIfam" id="TIGR01730">
    <property type="entry name" value="RND_mfp"/>
    <property type="match status" value="1"/>
</dbReference>
<name>A0A9J7BMV0_9BACT</name>
<accession>A0A9J7BMV0</accession>
<comment type="similarity">
    <text evidence="1">Belongs to the membrane fusion protein (MFP) (TC 8.A.1) family.</text>
</comment>
<keyword evidence="10" id="KW-1185">Reference proteome</keyword>
<evidence type="ECO:0000256" key="3">
    <source>
        <dbReference type="SAM" id="Phobius"/>
    </source>
</evidence>
<dbReference type="Pfam" id="PF25954">
    <property type="entry name" value="Beta-barrel_RND_2"/>
    <property type="match status" value="1"/>
</dbReference>
<proteinExistence type="inferred from homology"/>
<dbReference type="FunFam" id="2.40.30.170:FF:000010">
    <property type="entry name" value="Efflux RND transporter periplasmic adaptor subunit"/>
    <property type="match status" value="1"/>
</dbReference>
<dbReference type="EMBL" id="CP093313">
    <property type="protein sequence ID" value="UWZ84212.1"/>
    <property type="molecule type" value="Genomic_DNA"/>
</dbReference>
<evidence type="ECO:0000313" key="10">
    <source>
        <dbReference type="Proteomes" id="UP001059380"/>
    </source>
</evidence>
<dbReference type="InterPro" id="IPR058790">
    <property type="entry name" value="BSH_CusB"/>
</dbReference>
<organism evidence="9 10">
    <name type="scientific">Occallatibacter riparius</name>
    <dbReference type="NCBI Taxonomy" id="1002689"/>
    <lineage>
        <taxon>Bacteria</taxon>
        <taxon>Pseudomonadati</taxon>
        <taxon>Acidobacteriota</taxon>
        <taxon>Terriglobia</taxon>
        <taxon>Terriglobales</taxon>
        <taxon>Acidobacteriaceae</taxon>
        <taxon>Occallatibacter</taxon>
    </lineage>
</organism>
<dbReference type="InterPro" id="IPR006143">
    <property type="entry name" value="RND_pump_MFP"/>
</dbReference>
<evidence type="ECO:0000313" key="9">
    <source>
        <dbReference type="EMBL" id="UWZ84212.1"/>
    </source>
</evidence>
<feature type="domain" description="CusB-like barrel-sandwich hybrid" evidence="6">
    <location>
        <begin position="112"/>
        <end position="242"/>
    </location>
</feature>
<protein>
    <submittedName>
        <fullName evidence="9">FixH family protein</fullName>
    </submittedName>
</protein>
<dbReference type="PANTHER" id="PTHR30097:SF15">
    <property type="entry name" value="CATION EFFLUX SYSTEM PROTEIN CUSB"/>
    <property type="match status" value="1"/>
</dbReference>
<evidence type="ECO:0000256" key="1">
    <source>
        <dbReference type="ARBA" id="ARBA00009477"/>
    </source>
</evidence>
<evidence type="ECO:0000259" key="6">
    <source>
        <dbReference type="Pfam" id="PF25919"/>
    </source>
</evidence>